<keyword evidence="2" id="KW-0812">Transmembrane</keyword>
<keyword evidence="2" id="KW-1133">Transmembrane helix</keyword>
<evidence type="ECO:0000256" key="1">
    <source>
        <dbReference type="SAM" id="MobiDB-lite"/>
    </source>
</evidence>
<sequence length="149" mass="16678">MTVQKANTRCQRTYTYPRWGFRGLAWLANLGFGLRALGLGFTLSKPKPKPTPRLGLAWLWLIKPWLQGIFPGNGGSIRSAEMAENPQAEFRKTTGNQIQPKVNMPSKVEVARIWCRGFGTLEQANRKKPPPVTAYPGKGDMVRNPGQQE</sequence>
<protein>
    <submittedName>
        <fullName evidence="3">Uncharacterized protein</fullName>
    </submittedName>
</protein>
<keyword evidence="2" id="KW-0472">Membrane</keyword>
<evidence type="ECO:0000313" key="3">
    <source>
        <dbReference type="EMBL" id="KAJ7301110.1"/>
    </source>
</evidence>
<dbReference type="Proteomes" id="UP001218218">
    <property type="component" value="Unassembled WGS sequence"/>
</dbReference>
<name>A0AAD7E6P1_9AGAR</name>
<proteinExistence type="predicted"/>
<feature type="region of interest" description="Disordered" evidence="1">
    <location>
        <begin position="125"/>
        <end position="149"/>
    </location>
</feature>
<evidence type="ECO:0000256" key="2">
    <source>
        <dbReference type="SAM" id="Phobius"/>
    </source>
</evidence>
<reference evidence="3" key="1">
    <citation type="submission" date="2023-03" db="EMBL/GenBank/DDBJ databases">
        <title>Massive genome expansion in bonnet fungi (Mycena s.s.) driven by repeated elements and novel gene families across ecological guilds.</title>
        <authorList>
            <consortium name="Lawrence Berkeley National Laboratory"/>
            <person name="Harder C.B."/>
            <person name="Miyauchi S."/>
            <person name="Viragh M."/>
            <person name="Kuo A."/>
            <person name="Thoen E."/>
            <person name="Andreopoulos B."/>
            <person name="Lu D."/>
            <person name="Skrede I."/>
            <person name="Drula E."/>
            <person name="Henrissat B."/>
            <person name="Morin E."/>
            <person name="Kohler A."/>
            <person name="Barry K."/>
            <person name="LaButti K."/>
            <person name="Morin E."/>
            <person name="Salamov A."/>
            <person name="Lipzen A."/>
            <person name="Mereny Z."/>
            <person name="Hegedus B."/>
            <person name="Baldrian P."/>
            <person name="Stursova M."/>
            <person name="Weitz H."/>
            <person name="Taylor A."/>
            <person name="Grigoriev I.V."/>
            <person name="Nagy L.G."/>
            <person name="Martin F."/>
            <person name="Kauserud H."/>
        </authorList>
    </citation>
    <scope>NUCLEOTIDE SEQUENCE</scope>
    <source>
        <strain evidence="3">CBHHK002</strain>
    </source>
</reference>
<gene>
    <name evidence="3" type="ORF">DFH08DRAFT_827820</name>
</gene>
<comment type="caution">
    <text evidence="3">The sequence shown here is derived from an EMBL/GenBank/DDBJ whole genome shotgun (WGS) entry which is preliminary data.</text>
</comment>
<evidence type="ECO:0000313" key="4">
    <source>
        <dbReference type="Proteomes" id="UP001218218"/>
    </source>
</evidence>
<dbReference type="AlphaFoldDB" id="A0AAD7E6P1"/>
<accession>A0AAD7E6P1</accession>
<keyword evidence="4" id="KW-1185">Reference proteome</keyword>
<feature type="transmembrane region" description="Helical" evidence="2">
    <location>
        <begin position="24"/>
        <end position="43"/>
    </location>
</feature>
<dbReference type="EMBL" id="JARIHO010000143">
    <property type="protein sequence ID" value="KAJ7301110.1"/>
    <property type="molecule type" value="Genomic_DNA"/>
</dbReference>
<organism evidence="3 4">
    <name type="scientific">Mycena albidolilacea</name>
    <dbReference type="NCBI Taxonomy" id="1033008"/>
    <lineage>
        <taxon>Eukaryota</taxon>
        <taxon>Fungi</taxon>
        <taxon>Dikarya</taxon>
        <taxon>Basidiomycota</taxon>
        <taxon>Agaricomycotina</taxon>
        <taxon>Agaricomycetes</taxon>
        <taxon>Agaricomycetidae</taxon>
        <taxon>Agaricales</taxon>
        <taxon>Marasmiineae</taxon>
        <taxon>Mycenaceae</taxon>
        <taxon>Mycena</taxon>
    </lineage>
</organism>